<dbReference type="AlphaFoldDB" id="A0A8H5MUA4"/>
<dbReference type="SUPFAM" id="SSF52047">
    <property type="entry name" value="RNI-like"/>
    <property type="match status" value="1"/>
</dbReference>
<evidence type="ECO:0000313" key="1">
    <source>
        <dbReference type="EMBL" id="KAF5540400.1"/>
    </source>
</evidence>
<reference evidence="1 2" key="1">
    <citation type="submission" date="2020-05" db="EMBL/GenBank/DDBJ databases">
        <title>Identification and distribution of gene clusters putatively required for synthesis of sphingolipid metabolism inhibitors in phylogenetically diverse species of the filamentous fungus Fusarium.</title>
        <authorList>
            <person name="Kim H.-S."/>
            <person name="Busman M."/>
            <person name="Brown D.W."/>
            <person name="Divon H."/>
            <person name="Uhlig S."/>
            <person name="Proctor R.H."/>
        </authorList>
    </citation>
    <scope>NUCLEOTIDE SEQUENCE [LARGE SCALE GENOMIC DNA]</scope>
    <source>
        <strain evidence="1 2">NRRL 13617</strain>
    </source>
</reference>
<organism evidence="1 2">
    <name type="scientific">Fusarium phyllophilum</name>
    <dbReference type="NCBI Taxonomy" id="47803"/>
    <lineage>
        <taxon>Eukaryota</taxon>
        <taxon>Fungi</taxon>
        <taxon>Dikarya</taxon>
        <taxon>Ascomycota</taxon>
        <taxon>Pezizomycotina</taxon>
        <taxon>Sordariomycetes</taxon>
        <taxon>Hypocreomycetidae</taxon>
        <taxon>Hypocreales</taxon>
        <taxon>Nectriaceae</taxon>
        <taxon>Fusarium</taxon>
        <taxon>Fusarium fujikuroi species complex</taxon>
    </lineage>
</organism>
<dbReference type="InterPro" id="IPR032675">
    <property type="entry name" value="LRR_dom_sf"/>
</dbReference>
<dbReference type="OrthoDB" id="5069382at2759"/>
<accession>A0A8H5MUA4</accession>
<keyword evidence="2" id="KW-1185">Reference proteome</keyword>
<gene>
    <name evidence="1" type="ORF">FPHYL_12062</name>
</gene>
<name>A0A8H5MUA4_9HYPO</name>
<sequence>MTKPALDHMPPEILAGICWHLCSHCTNDHLSHYPQPNSLATPDPRKLWEKPSAEVTTSLVSLARTCRVLNRVAMPYIYHNIDARGWPEEKITEFLRDRRQLQKRSSIRRLTYQLDPFPLYTLLCRMPGLQLLSLVDRLSFGQALASKTQKRLHDLRYLHLESTSPTPTRDLSTLENLFEMAPNIKTIAIKSGYIEWKGNPHDSPRVPLANLTCLELFNVIVDPETLGKILEKCRPLESFIYIGQHVGSVTPSSLELALNKSSSTLRHLECCWHSLDEAPGMSLRLRSLKGFERLQTLILGGDALSIGTSCEDEATHILQRSNLDPTSLTELLPTSIVEVRIDSKHLHKGMYQPMVALCQAKQAGSFPELRSFLQTNFDVSEVPYTFGDLSELSERYGVSFKQEARSVFPPPVARPQVLFRRAVYSLRVDTLEMDETSESDEEFEDSL</sequence>
<protein>
    <submittedName>
        <fullName evidence="1">Uncharacterized protein</fullName>
    </submittedName>
</protein>
<dbReference type="Proteomes" id="UP000582016">
    <property type="component" value="Unassembled WGS sequence"/>
</dbReference>
<proteinExistence type="predicted"/>
<evidence type="ECO:0000313" key="2">
    <source>
        <dbReference type="Proteomes" id="UP000582016"/>
    </source>
</evidence>
<dbReference type="EMBL" id="JAAOAQ010000589">
    <property type="protein sequence ID" value="KAF5540400.1"/>
    <property type="molecule type" value="Genomic_DNA"/>
</dbReference>
<comment type="caution">
    <text evidence="1">The sequence shown here is derived from an EMBL/GenBank/DDBJ whole genome shotgun (WGS) entry which is preliminary data.</text>
</comment>
<dbReference type="Gene3D" id="3.80.10.10">
    <property type="entry name" value="Ribonuclease Inhibitor"/>
    <property type="match status" value="1"/>
</dbReference>